<keyword evidence="3" id="KW-1185">Reference proteome</keyword>
<accession>A0ABU3GUW3</accession>
<organism evidence="2 3">
    <name type="scientific">Mucilaginibacter terrae</name>
    <dbReference type="NCBI Taxonomy" id="1955052"/>
    <lineage>
        <taxon>Bacteria</taxon>
        <taxon>Pseudomonadati</taxon>
        <taxon>Bacteroidota</taxon>
        <taxon>Sphingobacteriia</taxon>
        <taxon>Sphingobacteriales</taxon>
        <taxon>Sphingobacteriaceae</taxon>
        <taxon>Mucilaginibacter</taxon>
    </lineage>
</organism>
<feature type="domain" description="Integrase catalytic" evidence="1">
    <location>
        <begin position="102"/>
        <end position="263"/>
    </location>
</feature>
<gene>
    <name evidence="2" type="ORF">QE417_002522</name>
</gene>
<dbReference type="SUPFAM" id="SSF53098">
    <property type="entry name" value="Ribonuclease H-like"/>
    <property type="match status" value="1"/>
</dbReference>
<dbReference type="PANTHER" id="PTHR46889">
    <property type="entry name" value="TRANSPOSASE INSF FOR INSERTION SEQUENCE IS3B-RELATED"/>
    <property type="match status" value="1"/>
</dbReference>
<evidence type="ECO:0000313" key="3">
    <source>
        <dbReference type="Proteomes" id="UP001258315"/>
    </source>
</evidence>
<dbReference type="InterPro" id="IPR048020">
    <property type="entry name" value="Transpos_IS3"/>
</dbReference>
<comment type="caution">
    <text evidence="2">The sequence shown here is derived from an EMBL/GenBank/DDBJ whole genome shotgun (WGS) entry which is preliminary data.</text>
</comment>
<reference evidence="3" key="1">
    <citation type="submission" date="2023-07" db="EMBL/GenBank/DDBJ databases">
        <title>Functional and genomic diversity of the sorghum phyllosphere microbiome.</title>
        <authorList>
            <person name="Shade A."/>
        </authorList>
    </citation>
    <scope>NUCLEOTIDE SEQUENCE [LARGE SCALE GENOMIC DNA]</scope>
    <source>
        <strain evidence="3">SORGH_AS_0422</strain>
    </source>
</reference>
<evidence type="ECO:0000259" key="1">
    <source>
        <dbReference type="PROSITE" id="PS50994"/>
    </source>
</evidence>
<dbReference type="InterPro" id="IPR036397">
    <property type="entry name" value="RNaseH_sf"/>
</dbReference>
<dbReference type="InterPro" id="IPR001584">
    <property type="entry name" value="Integrase_cat-core"/>
</dbReference>
<evidence type="ECO:0000313" key="2">
    <source>
        <dbReference type="EMBL" id="MDT3403450.1"/>
    </source>
</evidence>
<sequence length="283" mass="32896">MRELCGLLGYSTQAYYQYLKATERRSFGQEEFVQQVLAYRREQPRIGTRKLFSLLQPAIGRDAFFVLLRESGLLVRQKRRHARTTFSYHRFRKYPDLVKEMVIDRPGQLWVSDITYIRMGEGFAYLSLVTDAYSRKVIGFSMSHDLSTDNCLQALKMALKQWEGDHPLVHHSDRGIQYCSGAYTELLKQNGISISMTQSGNPRDNAIAERVNGILKMELLQERYADISSARQSIRQAVVIYNTLRPHSSLDMMTPEQAHRLTGPIKRRWQNYYPVKQQYADVV</sequence>
<dbReference type="InterPro" id="IPR012337">
    <property type="entry name" value="RNaseH-like_sf"/>
</dbReference>
<name>A0ABU3GUW3_9SPHI</name>
<dbReference type="PROSITE" id="PS50994">
    <property type="entry name" value="INTEGRASE"/>
    <property type="match status" value="1"/>
</dbReference>
<dbReference type="EMBL" id="JAVLVU010000001">
    <property type="protein sequence ID" value="MDT3403450.1"/>
    <property type="molecule type" value="Genomic_DNA"/>
</dbReference>
<dbReference type="InterPro" id="IPR050900">
    <property type="entry name" value="Transposase_IS3/IS150/IS904"/>
</dbReference>
<dbReference type="Gene3D" id="3.30.420.10">
    <property type="entry name" value="Ribonuclease H-like superfamily/Ribonuclease H"/>
    <property type="match status" value="1"/>
</dbReference>
<proteinExistence type="predicted"/>
<dbReference type="NCBIfam" id="NF033516">
    <property type="entry name" value="transpos_IS3"/>
    <property type="match status" value="1"/>
</dbReference>
<dbReference type="Proteomes" id="UP001258315">
    <property type="component" value="Unassembled WGS sequence"/>
</dbReference>
<dbReference type="PANTHER" id="PTHR46889:SF5">
    <property type="entry name" value="INTEGRASE PROTEIN"/>
    <property type="match status" value="1"/>
</dbReference>
<protein>
    <submittedName>
        <fullName evidence="2">Transposase</fullName>
    </submittedName>
</protein>
<dbReference type="Pfam" id="PF00665">
    <property type="entry name" value="rve"/>
    <property type="match status" value="1"/>
</dbReference>